<dbReference type="InterPro" id="IPR027417">
    <property type="entry name" value="P-loop_NTPase"/>
</dbReference>
<feature type="region of interest" description="Disordered" evidence="1">
    <location>
        <begin position="711"/>
        <end position="737"/>
    </location>
</feature>
<dbReference type="EMBL" id="GL988047">
    <property type="protein sequence ID" value="EGS17824.1"/>
    <property type="molecule type" value="Genomic_DNA"/>
</dbReference>
<proteinExistence type="predicted"/>
<dbReference type="Proteomes" id="UP000008066">
    <property type="component" value="Unassembled WGS sequence"/>
</dbReference>
<feature type="compositionally biased region" description="Polar residues" evidence="1">
    <location>
        <begin position="138"/>
        <end position="159"/>
    </location>
</feature>
<dbReference type="HOGENOM" id="CLU_003721_0_0_1"/>
<dbReference type="OrthoDB" id="9996895at2759"/>
<dbReference type="PANTHER" id="PTHR23389:SF21">
    <property type="entry name" value="ATPASE FAMILY AAA DOMAIN-CONTAINING PROTEIN 5"/>
    <property type="match status" value="1"/>
</dbReference>
<name>G0SFQ9_CHATD</name>
<feature type="compositionally biased region" description="Polar residues" evidence="1">
    <location>
        <begin position="54"/>
        <end position="70"/>
    </location>
</feature>
<dbReference type="GO" id="GO:0003677">
    <property type="term" value="F:DNA binding"/>
    <property type="evidence" value="ECO:0007669"/>
    <property type="project" value="TreeGrafter"/>
</dbReference>
<dbReference type="InterPro" id="IPR003593">
    <property type="entry name" value="AAA+_ATPase"/>
</dbReference>
<dbReference type="GeneID" id="18261215"/>
<feature type="compositionally biased region" description="Basic and acidic residues" evidence="1">
    <location>
        <begin position="182"/>
        <end position="198"/>
    </location>
</feature>
<protein>
    <recommendedName>
        <fullName evidence="2">AAA+ ATPase domain-containing protein</fullName>
    </recommendedName>
</protein>
<dbReference type="CDD" id="cd00009">
    <property type="entry name" value="AAA"/>
    <property type="match status" value="1"/>
</dbReference>
<evidence type="ECO:0000256" key="1">
    <source>
        <dbReference type="SAM" id="MobiDB-lite"/>
    </source>
</evidence>
<feature type="compositionally biased region" description="Acidic residues" evidence="1">
    <location>
        <begin position="622"/>
        <end position="635"/>
    </location>
</feature>
<evidence type="ECO:0000313" key="4">
    <source>
        <dbReference type="Proteomes" id="UP000008066"/>
    </source>
</evidence>
<keyword evidence="4" id="KW-1185">Reference proteome</keyword>
<evidence type="ECO:0000313" key="3">
    <source>
        <dbReference type="EMBL" id="EGS17824.1"/>
    </source>
</evidence>
<dbReference type="GO" id="GO:0016887">
    <property type="term" value="F:ATP hydrolysis activity"/>
    <property type="evidence" value="ECO:0007669"/>
    <property type="project" value="InterPro"/>
</dbReference>
<feature type="region of interest" description="Disordered" evidence="1">
    <location>
        <begin position="622"/>
        <end position="644"/>
    </location>
</feature>
<dbReference type="STRING" id="759272.G0SFQ9"/>
<dbReference type="GO" id="GO:0005524">
    <property type="term" value="F:ATP binding"/>
    <property type="evidence" value="ECO:0007669"/>
    <property type="project" value="InterPro"/>
</dbReference>
<dbReference type="AlphaFoldDB" id="G0SFQ9"/>
<feature type="region of interest" description="Disordered" evidence="1">
    <location>
        <begin position="1243"/>
        <end position="1275"/>
    </location>
</feature>
<organism evidence="4">
    <name type="scientific">Chaetomium thermophilum (strain DSM 1495 / CBS 144.50 / IMI 039719)</name>
    <name type="common">Thermochaetoides thermophila</name>
    <dbReference type="NCBI Taxonomy" id="759272"/>
    <lineage>
        <taxon>Eukaryota</taxon>
        <taxon>Fungi</taxon>
        <taxon>Dikarya</taxon>
        <taxon>Ascomycota</taxon>
        <taxon>Pezizomycotina</taxon>
        <taxon>Sordariomycetes</taxon>
        <taxon>Sordariomycetidae</taxon>
        <taxon>Sordariales</taxon>
        <taxon>Chaetomiaceae</taxon>
        <taxon>Thermochaetoides</taxon>
    </lineage>
</organism>
<feature type="region of interest" description="Disordered" evidence="1">
    <location>
        <begin position="210"/>
        <end position="231"/>
    </location>
</feature>
<gene>
    <name evidence="3" type="ORF">CTHT_0071770</name>
</gene>
<dbReference type="eggNOG" id="KOG1968">
    <property type="taxonomic scope" value="Eukaryota"/>
</dbReference>
<feature type="domain" description="AAA+ ATPase" evidence="2">
    <location>
        <begin position="661"/>
        <end position="851"/>
    </location>
</feature>
<dbReference type="GO" id="GO:0005634">
    <property type="term" value="C:nucleus"/>
    <property type="evidence" value="ECO:0007669"/>
    <property type="project" value="TreeGrafter"/>
</dbReference>
<dbReference type="SUPFAM" id="SSF52540">
    <property type="entry name" value="P-loop containing nucleoside triphosphate hydrolases"/>
    <property type="match status" value="1"/>
</dbReference>
<dbReference type="Gene3D" id="3.40.50.300">
    <property type="entry name" value="P-loop containing nucleotide triphosphate hydrolases"/>
    <property type="match status" value="1"/>
</dbReference>
<feature type="compositionally biased region" description="Basic and acidic residues" evidence="1">
    <location>
        <begin position="75"/>
        <end position="88"/>
    </location>
</feature>
<feature type="region of interest" description="Disordered" evidence="1">
    <location>
        <begin position="138"/>
        <end position="198"/>
    </location>
</feature>
<dbReference type="Pfam" id="PF00004">
    <property type="entry name" value="AAA"/>
    <property type="match status" value="1"/>
</dbReference>
<feature type="region of interest" description="Disordered" evidence="1">
    <location>
        <begin position="758"/>
        <end position="781"/>
    </location>
</feature>
<dbReference type="SMART" id="SM00382">
    <property type="entry name" value="AAA"/>
    <property type="match status" value="1"/>
</dbReference>
<feature type="region of interest" description="Disordered" evidence="1">
    <location>
        <begin position="23"/>
        <end position="126"/>
    </location>
</feature>
<sequence length="1275" mass="141800">MTNNAPSQDCINGRPIHPFFTLSRHHPSGIKRAPDNASIQNCDASLPSDAATGSDKTNNNTEQCAQSVNGRGQRRKADRDAGNDETQKKAPPRKRTRHSAGSNITAHLVKLPKGSDSSGTREQDDGDDQALEDLAQKGQATNTLEKPTCSGTSLAQQDGQAARDDTVVQIDPGQLDSSACDTNDKQTSRCHSTGDKTPELDLWKVPKVPNENMEKPKIPRLNTKTGMLGSPPKLKEIQAGEEDADAQRSVVLMHDRKPPIMIVRIPYGISPDSRVRIGEAINSILDGRKIYPDFKSKQSASVNKDNAAEVSGFSSSKPAKAVHPFFLGRTKKPAPVQQQQDSDPSTSTSSFTNIQAQHYSSIPCSSKRSRPIPTIKHHMPQFGVNSMGIKFPGAKPPSWPWKGMMHIRGEEHETVRTIDITRLHAPRKSKGNIVRILPGESVVDIMSQSINIAAITKAVRNIDTDNFPPPPPELRLPNKHFESGSKLQARILPELKTFKACPVQSVQQSLPRMCNGLNVRPPPQLARLFHSISLELSAFDMSQCESRDWVQKYAPANAVEILQPGREAFLLRDWLQALMVQSVDTGSPDADKGKTGSKTKGTANKKKRKKKLDGFIVSSDEEDQDFYEPSDEDTDWTPSGHRGIVRPTVVKPLSNRNRGKTPNTLVISGPHGCGKTAVVYAVAKELGFEVFEINSSSRRSGKDVLEKIGDMTRNHHVQQHQVTSKPDDESPVPQNNVEEDIKSGKQSTMNAFFKPKLKGSVARQEKPSTQNVKFEPPKKEPTKNQRQSLILLEEVDILYEEDKQFWATVIGLIVQSKRPFVMTCNDETLVPLQSLRLYGIFRFSIPPRDLAVDRLLLIAANEGHALTRRAVEQLYDSRGCDLRAATMDLQYWCQVGVGDRRGGFDWFVPRWPKGVDLDENNEIIRVVSEGTYQYGMNLLCRDRIADSKLSPQLVEEELLHQTSESWTFDLGHWQDSVGLDDWAMDMASHMENARDRQHILEASFAVFMEEAIDTTQPEPSAKAQDDWILGVTHLDTPFITHYNSLAIPISSAMKSLARSYLHQRTVTMQRDTTRLLPLSEEQAIRCLQKSFTTPPLNAPVINRMDFAFAFDPIAASDSTQPTSYLEPSVFDRNMELITLDVAPYVRSIVAYDVRLQRQRLKHSNLVSEGGRAGPKRMRTTRTALSALEGGSRSTVRGEKWFKADINPYLVAKTAGAGWNGFDKEDLATSEEQVKSSFQNSTYNISSVTTPSKEEMVAGRPKRQKVVAVETDDDLA</sequence>
<feature type="region of interest" description="Disordered" evidence="1">
    <location>
        <begin position="584"/>
        <end position="610"/>
    </location>
</feature>
<dbReference type="InterPro" id="IPR003959">
    <property type="entry name" value="ATPase_AAA_core"/>
</dbReference>
<dbReference type="KEGG" id="cthr:CTHT_0071770"/>
<reference evidence="3 4" key="1">
    <citation type="journal article" date="2011" name="Cell">
        <title>Insight into structure and assembly of the nuclear pore complex by utilizing the genome of a eukaryotic thermophile.</title>
        <authorList>
            <person name="Amlacher S."/>
            <person name="Sarges P."/>
            <person name="Flemming D."/>
            <person name="van Noort V."/>
            <person name="Kunze R."/>
            <person name="Devos D.P."/>
            <person name="Arumugam M."/>
            <person name="Bork P."/>
            <person name="Hurt E."/>
        </authorList>
    </citation>
    <scope>NUCLEOTIDE SEQUENCE [LARGE SCALE GENOMIC DNA]</scope>
    <source>
        <strain evidence="4">DSM 1495 / CBS 144.50 / IMI 039719</strain>
    </source>
</reference>
<accession>G0SFQ9</accession>
<evidence type="ECO:0000259" key="2">
    <source>
        <dbReference type="SMART" id="SM00382"/>
    </source>
</evidence>
<dbReference type="PANTHER" id="PTHR23389">
    <property type="entry name" value="CHROMOSOME TRANSMISSION FIDELITY FACTOR 18"/>
    <property type="match status" value="1"/>
</dbReference>
<dbReference type="OMA" id="RNHLVQQ"/>
<dbReference type="RefSeq" id="XP_006697442.1">
    <property type="nucleotide sequence ID" value="XM_006697379.1"/>
</dbReference>